<sequence>TPDIELSKRSEGPERKIEGDLPNAIKVDIPFTNLGTRYNYFEDRCPGAGDHKKDRILGCAIMFINAGSEADFVYLMNQRRNSGVER</sequence>
<organism evidence="1">
    <name type="scientific">marine metagenome</name>
    <dbReference type="NCBI Taxonomy" id="408172"/>
    <lineage>
        <taxon>unclassified sequences</taxon>
        <taxon>metagenomes</taxon>
        <taxon>ecological metagenomes</taxon>
    </lineage>
</organism>
<reference evidence="1" key="1">
    <citation type="submission" date="2018-05" db="EMBL/GenBank/DDBJ databases">
        <authorList>
            <person name="Lanie J.A."/>
            <person name="Ng W.-L."/>
            <person name="Kazmierczak K.M."/>
            <person name="Andrzejewski T.M."/>
            <person name="Davidsen T.M."/>
            <person name="Wayne K.J."/>
            <person name="Tettelin H."/>
            <person name="Glass J.I."/>
            <person name="Rusch D."/>
            <person name="Podicherti R."/>
            <person name="Tsui H.-C.T."/>
            <person name="Winkler M.E."/>
        </authorList>
    </citation>
    <scope>NUCLEOTIDE SEQUENCE</scope>
</reference>
<dbReference type="EMBL" id="UINC01162000">
    <property type="protein sequence ID" value="SVD61509.1"/>
    <property type="molecule type" value="Genomic_DNA"/>
</dbReference>
<accession>A0A382WSB0</accession>
<proteinExistence type="predicted"/>
<dbReference type="AlphaFoldDB" id="A0A382WSB0"/>
<protein>
    <submittedName>
        <fullName evidence="1">Uncharacterized protein</fullName>
    </submittedName>
</protein>
<gene>
    <name evidence="1" type="ORF">METZ01_LOCUS414363</name>
</gene>
<evidence type="ECO:0000313" key="1">
    <source>
        <dbReference type="EMBL" id="SVD61509.1"/>
    </source>
</evidence>
<feature type="non-terminal residue" evidence="1">
    <location>
        <position position="1"/>
    </location>
</feature>
<name>A0A382WSB0_9ZZZZ</name>